<reference evidence="3 4" key="1">
    <citation type="journal article" date="2017" name="Antonie Van Leeuwenhoek">
        <title>Rhizobium rhizosphaerae sp. nov., a novel species isolated from rice rhizosphere.</title>
        <authorList>
            <person name="Zhao J.J."/>
            <person name="Zhang J."/>
            <person name="Zhang R.J."/>
            <person name="Zhang C.W."/>
            <person name="Yin H.Q."/>
            <person name="Zhang X.X."/>
        </authorList>
    </citation>
    <scope>NUCLEOTIDE SEQUENCE [LARGE SCALE GENOMIC DNA]</scope>
    <source>
        <strain evidence="3 4">BSs20135</strain>
    </source>
</reference>
<keyword evidence="4" id="KW-1185">Reference proteome</keyword>
<organism evidence="3 4">
    <name type="scientific">Paraglaciecola arctica BSs20135</name>
    <dbReference type="NCBI Taxonomy" id="493475"/>
    <lineage>
        <taxon>Bacteria</taxon>
        <taxon>Pseudomonadati</taxon>
        <taxon>Pseudomonadota</taxon>
        <taxon>Gammaproteobacteria</taxon>
        <taxon>Alteromonadales</taxon>
        <taxon>Alteromonadaceae</taxon>
        <taxon>Paraglaciecola</taxon>
    </lineage>
</organism>
<dbReference type="eggNOG" id="COG0784">
    <property type="taxonomic scope" value="Bacteria"/>
</dbReference>
<dbReference type="EMBL" id="BAEO01000041">
    <property type="protein sequence ID" value="GAC19860.1"/>
    <property type="molecule type" value="Genomic_DNA"/>
</dbReference>
<evidence type="ECO:0000313" key="3">
    <source>
        <dbReference type="EMBL" id="GAC19860.1"/>
    </source>
</evidence>
<dbReference type="OrthoDB" id="9796655at2"/>
<dbReference type="Pfam" id="PF00072">
    <property type="entry name" value="Response_reg"/>
    <property type="match status" value="1"/>
</dbReference>
<dbReference type="PANTHER" id="PTHR43228:SF1">
    <property type="entry name" value="TWO-COMPONENT RESPONSE REGULATOR ARR22"/>
    <property type="match status" value="1"/>
</dbReference>
<gene>
    <name evidence="3" type="ORF">GARC_2897</name>
</gene>
<feature type="domain" description="Response regulatory" evidence="2">
    <location>
        <begin position="5"/>
        <end position="123"/>
    </location>
</feature>
<keyword evidence="1" id="KW-0597">Phosphoprotein</keyword>
<dbReference type="Gene3D" id="3.40.50.2300">
    <property type="match status" value="1"/>
</dbReference>
<dbReference type="PANTHER" id="PTHR43228">
    <property type="entry name" value="TWO-COMPONENT RESPONSE REGULATOR"/>
    <property type="match status" value="1"/>
</dbReference>
<proteinExistence type="predicted"/>
<name>K6Z8V2_9ALTE</name>
<dbReference type="InterPro" id="IPR011006">
    <property type="entry name" value="CheY-like_superfamily"/>
</dbReference>
<dbReference type="RefSeq" id="WP_007621179.1">
    <property type="nucleotide sequence ID" value="NZ_BAEO01000041.1"/>
</dbReference>
<dbReference type="InterPro" id="IPR052048">
    <property type="entry name" value="ST_Response_Regulator"/>
</dbReference>
<dbReference type="SMART" id="SM00448">
    <property type="entry name" value="REC"/>
    <property type="match status" value="1"/>
</dbReference>
<dbReference type="SUPFAM" id="SSF52172">
    <property type="entry name" value="CheY-like"/>
    <property type="match status" value="1"/>
</dbReference>
<accession>K6Z8V2</accession>
<evidence type="ECO:0000256" key="1">
    <source>
        <dbReference type="PROSITE-ProRule" id="PRU00169"/>
    </source>
</evidence>
<dbReference type="STRING" id="493475.GARC_2897"/>
<dbReference type="AlphaFoldDB" id="K6Z8V2"/>
<evidence type="ECO:0000313" key="4">
    <source>
        <dbReference type="Proteomes" id="UP000006327"/>
    </source>
</evidence>
<dbReference type="GO" id="GO:0000160">
    <property type="term" value="P:phosphorelay signal transduction system"/>
    <property type="evidence" value="ECO:0007669"/>
    <property type="project" value="InterPro"/>
</dbReference>
<dbReference type="PROSITE" id="PS50110">
    <property type="entry name" value="RESPONSE_REGULATORY"/>
    <property type="match status" value="1"/>
</dbReference>
<sequence length="123" mass="14199">MSVKLVMIIDDSEMDHFLAKYMIEEYDPSIEIIQAYDGQEALEILKGLSSQPDVIFLDINMPRMNGHAFLEMYSNWEGHSESVIMLTSSNQAQDKEKSLAYQCVKKYYVKPITRSHLESIVNM</sequence>
<protein>
    <submittedName>
        <fullName evidence="3">Response regulator receiver protein</fullName>
    </submittedName>
</protein>
<dbReference type="Proteomes" id="UP000006327">
    <property type="component" value="Unassembled WGS sequence"/>
</dbReference>
<comment type="caution">
    <text evidence="3">The sequence shown here is derived from an EMBL/GenBank/DDBJ whole genome shotgun (WGS) entry which is preliminary data.</text>
</comment>
<dbReference type="InterPro" id="IPR001789">
    <property type="entry name" value="Sig_transdc_resp-reg_receiver"/>
</dbReference>
<evidence type="ECO:0000259" key="2">
    <source>
        <dbReference type="PROSITE" id="PS50110"/>
    </source>
</evidence>
<feature type="modified residue" description="4-aspartylphosphate" evidence="1">
    <location>
        <position position="58"/>
    </location>
</feature>